<evidence type="ECO:0000313" key="1">
    <source>
        <dbReference type="EMBL" id="TCO36098.1"/>
    </source>
</evidence>
<dbReference type="InterPro" id="IPR018691">
    <property type="entry name" value="DUF2188"/>
</dbReference>
<proteinExistence type="predicted"/>
<protein>
    <submittedName>
        <fullName evidence="1">Uncharacterized protein DUF2188</fullName>
    </submittedName>
</protein>
<dbReference type="Proteomes" id="UP000294862">
    <property type="component" value="Unassembled WGS sequence"/>
</dbReference>
<reference evidence="1 2" key="1">
    <citation type="journal article" date="2015" name="Stand. Genomic Sci.">
        <title>Genomic Encyclopedia of Bacterial and Archaeal Type Strains, Phase III: the genomes of soil and plant-associated and newly described type strains.</title>
        <authorList>
            <person name="Whitman W.B."/>
            <person name="Woyke T."/>
            <person name="Klenk H.P."/>
            <person name="Zhou Y."/>
            <person name="Lilburn T.G."/>
            <person name="Beck B.J."/>
            <person name="De Vos P."/>
            <person name="Vandamme P."/>
            <person name="Eisen J.A."/>
            <person name="Garrity G."/>
            <person name="Hugenholtz P."/>
            <person name="Kyrpides N.C."/>
        </authorList>
    </citation>
    <scope>NUCLEOTIDE SEQUENCE [LARGE SCALE GENOMIC DNA]</scope>
    <source>
        <strain evidence="1 2">A3</strain>
    </source>
</reference>
<comment type="caution">
    <text evidence="1">The sequence shown here is derived from an EMBL/GenBank/DDBJ whole genome shotgun (WGS) entry which is preliminary data.</text>
</comment>
<accession>A0A4R2HZK1</accession>
<dbReference type="RefSeq" id="WP_132000123.1">
    <property type="nucleotide sequence ID" value="NZ_SLWQ01000014.1"/>
</dbReference>
<sequence>MGPYVMHLVHSNVDHRWHLEHDGEDVGAFDTKADAEEAGKARGNKLWDVGKTAQLVVHRQDGSIETEYTYGQDPERHPG</sequence>
<keyword evidence="2" id="KW-1185">Reference proteome</keyword>
<dbReference type="Pfam" id="PF09954">
    <property type="entry name" value="DUF2188"/>
    <property type="match status" value="1"/>
</dbReference>
<dbReference type="EMBL" id="SLWQ01000014">
    <property type="protein sequence ID" value="TCO36098.1"/>
    <property type="molecule type" value="Genomic_DNA"/>
</dbReference>
<name>A0A4R2HZK1_9GAMM</name>
<dbReference type="AlphaFoldDB" id="A0A4R2HZK1"/>
<evidence type="ECO:0000313" key="2">
    <source>
        <dbReference type="Proteomes" id="UP000294862"/>
    </source>
</evidence>
<organism evidence="1 2">
    <name type="scientific">Dokdonella fugitiva</name>
    <dbReference type="NCBI Taxonomy" id="328517"/>
    <lineage>
        <taxon>Bacteria</taxon>
        <taxon>Pseudomonadati</taxon>
        <taxon>Pseudomonadota</taxon>
        <taxon>Gammaproteobacteria</taxon>
        <taxon>Lysobacterales</taxon>
        <taxon>Rhodanobacteraceae</taxon>
        <taxon>Dokdonella</taxon>
    </lineage>
</organism>
<gene>
    <name evidence="1" type="ORF">EV148_11419</name>
</gene>
<dbReference type="OrthoDB" id="7871279at2"/>